<evidence type="ECO:0000256" key="3">
    <source>
        <dbReference type="ARBA" id="ARBA00022723"/>
    </source>
</evidence>
<sequence length="162" mass="18133">MFVGLVIVVVAVSSLLLAQRVPAVPQPVEFNHQKHTEQLGLNCEFCHKYVTAGAHAGLPDVRTCSMCHSRRQGTSEEAARVTELIEQGDSLRFNKLFRLPDHVFYTHRRHVGIAELECQNCHGAIASTKRPPKRALVNVTMDFCMDCHREQGATLDCNACHR</sequence>
<dbReference type="GO" id="GO:0009055">
    <property type="term" value="F:electron transfer activity"/>
    <property type="evidence" value="ECO:0007669"/>
    <property type="project" value="InterPro"/>
</dbReference>
<keyword evidence="4" id="KW-0249">Electron transport</keyword>
<evidence type="ECO:0000313" key="8">
    <source>
        <dbReference type="EMBL" id="NIR74763.1"/>
    </source>
</evidence>
<gene>
    <name evidence="8" type="ORF">GWO12_06575</name>
</gene>
<dbReference type="GO" id="GO:0046872">
    <property type="term" value="F:metal ion binding"/>
    <property type="evidence" value="ECO:0007669"/>
    <property type="project" value="UniProtKB-KW"/>
</dbReference>
<dbReference type="PANTHER" id="PTHR39425:SF1">
    <property type="entry name" value="CYTOCHROME C7-LIKE DOMAIN-CONTAINING PROTEIN"/>
    <property type="match status" value="1"/>
</dbReference>
<dbReference type="GO" id="GO:0020037">
    <property type="term" value="F:heme binding"/>
    <property type="evidence" value="ECO:0007669"/>
    <property type="project" value="InterPro"/>
</dbReference>
<reference evidence="8 9" key="1">
    <citation type="submission" date="2020-01" db="EMBL/GenBank/DDBJ databases">
        <title>Genomes assembled from Gulf of Kutch pelagic sediment metagenomes.</title>
        <authorList>
            <person name="Chandrashekar M."/>
            <person name="Mahajan M.S."/>
            <person name="Dave K.J."/>
            <person name="Vatsa P."/>
            <person name="Nathani N.M."/>
        </authorList>
    </citation>
    <scope>NUCLEOTIDE SEQUENCE [LARGE SCALE GENOMIC DNA]</scope>
    <source>
        <strain evidence="8">KS3-K002</strain>
    </source>
</reference>
<dbReference type="InterPro" id="IPR029467">
    <property type="entry name" value="Cyt_c7-like"/>
</dbReference>
<organism evidence="8 9">
    <name type="scientific">Candidatus Kutchimonas denitrificans</name>
    <dbReference type="NCBI Taxonomy" id="3056748"/>
    <lineage>
        <taxon>Bacteria</taxon>
        <taxon>Pseudomonadati</taxon>
        <taxon>Gemmatimonadota</taxon>
        <taxon>Gemmatimonadia</taxon>
        <taxon>Candidatus Palauibacterales</taxon>
        <taxon>Candidatus Palauibacteraceae</taxon>
        <taxon>Candidatus Kutchimonas</taxon>
    </lineage>
</organism>
<evidence type="ECO:0000313" key="9">
    <source>
        <dbReference type="Proteomes" id="UP000702544"/>
    </source>
</evidence>
<dbReference type="Gene3D" id="3.90.10.10">
    <property type="entry name" value="Cytochrome C3"/>
    <property type="match status" value="2"/>
</dbReference>
<keyword evidence="5" id="KW-0408">Iron</keyword>
<dbReference type="Pfam" id="PF14522">
    <property type="entry name" value="Cytochrome_C7"/>
    <property type="match status" value="1"/>
</dbReference>
<dbReference type="CDD" id="cd08168">
    <property type="entry name" value="Cytochrom_C3"/>
    <property type="match status" value="1"/>
</dbReference>
<dbReference type="Proteomes" id="UP000702544">
    <property type="component" value="Unassembled WGS sequence"/>
</dbReference>
<keyword evidence="2" id="KW-0349">Heme</keyword>
<keyword evidence="3" id="KW-0479">Metal-binding</keyword>
<dbReference type="SUPFAM" id="SSF48695">
    <property type="entry name" value="Multiheme cytochromes"/>
    <property type="match status" value="1"/>
</dbReference>
<evidence type="ECO:0000259" key="7">
    <source>
        <dbReference type="Pfam" id="PF14522"/>
    </source>
</evidence>
<dbReference type="EMBL" id="JAACAK010000047">
    <property type="protein sequence ID" value="NIR74763.1"/>
    <property type="molecule type" value="Genomic_DNA"/>
</dbReference>
<dbReference type="AlphaFoldDB" id="A0AAE5CBP4"/>
<dbReference type="InterPro" id="IPR036280">
    <property type="entry name" value="Multihaem_cyt_sf"/>
</dbReference>
<evidence type="ECO:0000259" key="6">
    <source>
        <dbReference type="Pfam" id="PF02085"/>
    </source>
</evidence>
<keyword evidence="1" id="KW-0813">Transport</keyword>
<protein>
    <submittedName>
        <fullName evidence="8">Cytochrome c3 family protein</fullName>
    </submittedName>
</protein>
<dbReference type="Pfam" id="PF02085">
    <property type="entry name" value="Cytochrom_CIII"/>
    <property type="match status" value="1"/>
</dbReference>
<evidence type="ECO:0000256" key="1">
    <source>
        <dbReference type="ARBA" id="ARBA00022448"/>
    </source>
</evidence>
<feature type="domain" description="Class III cytochrome C" evidence="6">
    <location>
        <begin position="24"/>
        <end position="77"/>
    </location>
</feature>
<comment type="caution">
    <text evidence="8">The sequence shown here is derived from an EMBL/GenBank/DDBJ whole genome shotgun (WGS) entry which is preliminary data.</text>
</comment>
<name>A0AAE5CBP4_9BACT</name>
<accession>A0AAE5CBP4</accession>
<evidence type="ECO:0000256" key="5">
    <source>
        <dbReference type="ARBA" id="ARBA00023004"/>
    </source>
</evidence>
<feature type="domain" description="Cytochrome c7-like" evidence="7">
    <location>
        <begin position="105"/>
        <end position="162"/>
    </location>
</feature>
<proteinExistence type="predicted"/>
<evidence type="ECO:0000256" key="2">
    <source>
        <dbReference type="ARBA" id="ARBA00022617"/>
    </source>
</evidence>
<dbReference type="PANTHER" id="PTHR39425">
    <property type="entry name" value="LIPOPROTEIN CYTOCHROME C"/>
    <property type="match status" value="1"/>
</dbReference>
<dbReference type="InterPro" id="IPR020942">
    <property type="entry name" value="Cyt_c_III_dom"/>
</dbReference>
<evidence type="ECO:0000256" key="4">
    <source>
        <dbReference type="ARBA" id="ARBA00022982"/>
    </source>
</evidence>